<dbReference type="AlphaFoldDB" id="A0A9Q3ZPC1"/>
<evidence type="ECO:0000256" key="1">
    <source>
        <dbReference type="PROSITE-ProRule" id="PRU00339"/>
    </source>
</evidence>
<comment type="caution">
    <text evidence="3">The sequence shown here is derived from an EMBL/GenBank/DDBJ whole genome shotgun (WGS) entry which is preliminary data.</text>
</comment>
<dbReference type="Proteomes" id="UP000813672">
    <property type="component" value="Unassembled WGS sequence"/>
</dbReference>
<evidence type="ECO:0000313" key="4">
    <source>
        <dbReference type="Proteomes" id="UP000813672"/>
    </source>
</evidence>
<dbReference type="InterPro" id="IPR029058">
    <property type="entry name" value="AB_hydrolase_fold"/>
</dbReference>
<accession>A0A9Q3ZPC1</accession>
<dbReference type="Pfam" id="PF14559">
    <property type="entry name" value="TPR_19"/>
    <property type="match status" value="1"/>
</dbReference>
<dbReference type="SUPFAM" id="SSF53474">
    <property type="entry name" value="alpha/beta-Hydrolases"/>
    <property type="match status" value="1"/>
</dbReference>
<dbReference type="SMART" id="SM00028">
    <property type="entry name" value="TPR"/>
    <property type="match status" value="3"/>
</dbReference>
<dbReference type="InterPro" id="IPR019734">
    <property type="entry name" value="TPR_rpt"/>
</dbReference>
<feature type="repeat" description="TPR" evidence="1">
    <location>
        <begin position="312"/>
        <end position="345"/>
    </location>
</feature>
<dbReference type="InterPro" id="IPR011990">
    <property type="entry name" value="TPR-like_helical_dom_sf"/>
</dbReference>
<evidence type="ECO:0000313" key="3">
    <source>
        <dbReference type="EMBL" id="MCE8540058.1"/>
    </source>
</evidence>
<protein>
    <submittedName>
        <fullName evidence="3">Tetratricopeptide repeat protein</fullName>
    </submittedName>
</protein>
<keyword evidence="1" id="KW-0802">TPR repeat</keyword>
<sequence>MVVFFGAKDLPEGTFNFFQQGRELKAHRFFFNNGENHWYQYGIPGLAESSVGFIDLLERWRDALQASRIYMVGTSMGGYAAIRYGAALGADILAFSTDVVLNGPQSQSAAHFTGRKPATCSDLRPLVQEAAPNLTLIVGERDLPDLKAAQDLMQVARVKAVSMVGGGHIMPTFLSRQARLGPMLRDFIEGKSVKVREGTGRALLTEGYVEQGFAALLEARKKKPDWAAVETLTRSALRIYPNGEAAQALLGEAVLRQDRPEEAVPILSQALIGAGEDVDLLLLLCLALRRAKGTDRAKAICHSILEKQPGHVRTLVSLALTYRADGDFRQARVFLQRAVRREPDNATYRDHLEKVEARLAAAEAKAKPKSAAKPKPVAAAKPAPESKPAAAAKPAPEPKPAAAAKPAPEPKPAAAAKPTPELKPAAAAKPAPELKPATAAKPAPELKPATAAKPAPELKPATAAKPAPEPKPAAAAKPAPELKPAAEAEPAPELKPAAAAEPAPEPKPAAAAKP</sequence>
<dbReference type="PROSITE" id="PS50005">
    <property type="entry name" value="TPR"/>
    <property type="match status" value="1"/>
</dbReference>
<feature type="region of interest" description="Disordered" evidence="2">
    <location>
        <begin position="363"/>
        <end position="514"/>
    </location>
</feature>
<dbReference type="EMBL" id="JAGQAF010000020">
    <property type="protein sequence ID" value="MCE8540058.1"/>
    <property type="molecule type" value="Genomic_DNA"/>
</dbReference>
<reference evidence="3" key="1">
    <citation type="journal article" date="2021" name="Environ. Microbiol.">
        <title>Cryptic niche differentiation of novel sediment ecotypes of Rugeria pomeroyi correlates with nitrate respiration.</title>
        <authorList>
            <person name="Lin X."/>
            <person name="McNichol J."/>
            <person name="Chu X."/>
            <person name="Qian Y."/>
            <person name="Luo H."/>
        </authorList>
    </citation>
    <scope>NUCLEOTIDE SEQUENCE</scope>
    <source>
        <strain evidence="3">SZCCDBB064</strain>
    </source>
</reference>
<feature type="compositionally biased region" description="Low complexity" evidence="2">
    <location>
        <begin position="373"/>
        <end position="514"/>
    </location>
</feature>
<name>A0A9Q3ZPC1_9RHOB</name>
<organism evidence="3 4">
    <name type="scientific">Ruegeria pomeroyi</name>
    <dbReference type="NCBI Taxonomy" id="89184"/>
    <lineage>
        <taxon>Bacteria</taxon>
        <taxon>Pseudomonadati</taxon>
        <taxon>Pseudomonadota</taxon>
        <taxon>Alphaproteobacteria</taxon>
        <taxon>Rhodobacterales</taxon>
        <taxon>Roseobacteraceae</taxon>
        <taxon>Ruegeria</taxon>
    </lineage>
</organism>
<feature type="non-terminal residue" evidence="3">
    <location>
        <position position="514"/>
    </location>
</feature>
<evidence type="ECO:0000256" key="2">
    <source>
        <dbReference type="SAM" id="MobiDB-lite"/>
    </source>
</evidence>
<dbReference type="Gene3D" id="1.25.40.10">
    <property type="entry name" value="Tetratricopeptide repeat domain"/>
    <property type="match status" value="1"/>
</dbReference>
<dbReference type="SUPFAM" id="SSF48452">
    <property type="entry name" value="TPR-like"/>
    <property type="match status" value="1"/>
</dbReference>
<dbReference type="RefSeq" id="WP_234221996.1">
    <property type="nucleotide sequence ID" value="NZ_JAGQAF010000020.1"/>
</dbReference>
<proteinExistence type="predicted"/>
<gene>
    <name evidence="3" type="ORF">KBY27_21560</name>
</gene>
<dbReference type="Gene3D" id="3.40.50.1820">
    <property type="entry name" value="alpha/beta hydrolase"/>
    <property type="match status" value="1"/>
</dbReference>